<keyword evidence="1" id="KW-0472">Membrane</keyword>
<keyword evidence="3" id="KW-1185">Reference proteome</keyword>
<comment type="caution">
    <text evidence="2">The sequence shown here is derived from an EMBL/GenBank/DDBJ whole genome shotgun (WGS) entry which is preliminary data.</text>
</comment>
<evidence type="ECO:0000256" key="1">
    <source>
        <dbReference type="SAM" id="Phobius"/>
    </source>
</evidence>
<keyword evidence="1" id="KW-1133">Transmembrane helix</keyword>
<feature type="transmembrane region" description="Helical" evidence="1">
    <location>
        <begin position="16"/>
        <end position="36"/>
    </location>
</feature>
<proteinExistence type="predicted"/>
<name>A0ABS2SUV4_9BACI</name>
<dbReference type="RefSeq" id="WP_204466377.1">
    <property type="nucleotide sequence ID" value="NZ_JAFBCV010000006.1"/>
</dbReference>
<evidence type="ECO:0000313" key="2">
    <source>
        <dbReference type="EMBL" id="MBM7839030.1"/>
    </source>
</evidence>
<feature type="transmembrane region" description="Helical" evidence="1">
    <location>
        <begin position="42"/>
        <end position="64"/>
    </location>
</feature>
<keyword evidence="1" id="KW-0812">Transmembrane</keyword>
<feature type="transmembrane region" description="Helical" evidence="1">
    <location>
        <begin position="159"/>
        <end position="182"/>
    </location>
</feature>
<accession>A0ABS2SUV4</accession>
<evidence type="ECO:0000313" key="3">
    <source>
        <dbReference type="Proteomes" id="UP001179280"/>
    </source>
</evidence>
<dbReference type="EMBL" id="JAFBCV010000006">
    <property type="protein sequence ID" value="MBM7839030.1"/>
    <property type="molecule type" value="Genomic_DNA"/>
</dbReference>
<gene>
    <name evidence="2" type="ORF">JOC54_002300</name>
</gene>
<protein>
    <submittedName>
        <fullName evidence="2">Uncharacterized protein</fullName>
    </submittedName>
</protein>
<organism evidence="2 3">
    <name type="scientific">Shouchella xiaoxiensis</name>
    <dbReference type="NCBI Taxonomy" id="766895"/>
    <lineage>
        <taxon>Bacteria</taxon>
        <taxon>Bacillati</taxon>
        <taxon>Bacillota</taxon>
        <taxon>Bacilli</taxon>
        <taxon>Bacillales</taxon>
        <taxon>Bacillaceae</taxon>
        <taxon>Shouchella</taxon>
    </lineage>
</organism>
<reference evidence="2" key="1">
    <citation type="submission" date="2021-01" db="EMBL/GenBank/DDBJ databases">
        <title>Genomic Encyclopedia of Type Strains, Phase IV (KMG-IV): sequencing the most valuable type-strain genomes for metagenomic binning, comparative biology and taxonomic classification.</title>
        <authorList>
            <person name="Goeker M."/>
        </authorList>
    </citation>
    <scope>NUCLEOTIDE SEQUENCE</scope>
    <source>
        <strain evidence="2">DSM 21943</strain>
    </source>
</reference>
<dbReference type="Proteomes" id="UP001179280">
    <property type="component" value="Unassembled WGS sequence"/>
</dbReference>
<feature type="transmembrane region" description="Helical" evidence="1">
    <location>
        <begin position="85"/>
        <end position="108"/>
    </location>
</feature>
<feature type="transmembrane region" description="Helical" evidence="1">
    <location>
        <begin position="120"/>
        <end position="138"/>
    </location>
</feature>
<sequence length="183" mass="20532">MEIGRSSLGKMQLKQLIWTNGLFITVLAFLLLLVRLSAGKELIQMALIGIWVLIVLFSLLSLLIKQNLFQLLASLKEREQKPVPLRRSHMLGAITLLAISSISTIVFTMPFLNQSIEMTISYYLITIAFLIVLLFLLNTAGLLQFVRFTGLAQTRRGKYIVIALMSCPVLVISLLLFAFVTFA</sequence>